<dbReference type="PANTHER" id="PTHR22055">
    <property type="entry name" value="28 KDA HEAT- AND ACID-STABLE PHOSPHOPROTEIN PDGF-ASSOCIATED PROTEIN"/>
    <property type="match status" value="1"/>
</dbReference>
<name>A0AAN8GJU9_PATCE</name>
<sequence>MPRGGLRDSRGKKSKKGQRRHFTDEEALKNEEQKLEREKNWRRQQGEGESDDEEGAGASHRKKDGSGSSSSSDSSSDEEEEKKSKGVEGFIEVANPNRSVKQAKKVTDIDTEHKTVLSRREREELEKTEAKKRYDQLHMEGKTTEAQADLARLALIRKQREEQAKKRDEERKELENKKKQVASSKGKS</sequence>
<evidence type="ECO:0000259" key="2">
    <source>
        <dbReference type="Pfam" id="PF10252"/>
    </source>
</evidence>
<organism evidence="3 4">
    <name type="scientific">Patella caerulea</name>
    <name type="common">Rayed Mediterranean limpet</name>
    <dbReference type="NCBI Taxonomy" id="87958"/>
    <lineage>
        <taxon>Eukaryota</taxon>
        <taxon>Metazoa</taxon>
        <taxon>Spiralia</taxon>
        <taxon>Lophotrochozoa</taxon>
        <taxon>Mollusca</taxon>
        <taxon>Gastropoda</taxon>
        <taxon>Patellogastropoda</taxon>
        <taxon>Patelloidea</taxon>
        <taxon>Patellidae</taxon>
        <taxon>Patella</taxon>
    </lineage>
</organism>
<feature type="domain" description="Casein kinase substrate phosphoprotein PP28" evidence="2">
    <location>
        <begin position="95"/>
        <end position="173"/>
    </location>
</feature>
<evidence type="ECO:0000313" key="3">
    <source>
        <dbReference type="EMBL" id="KAK6168989.1"/>
    </source>
</evidence>
<dbReference type="Proteomes" id="UP001347796">
    <property type="component" value="Unassembled WGS sequence"/>
</dbReference>
<evidence type="ECO:0000256" key="1">
    <source>
        <dbReference type="SAM" id="MobiDB-lite"/>
    </source>
</evidence>
<dbReference type="AlphaFoldDB" id="A0AAN8GJU9"/>
<gene>
    <name evidence="3" type="ORF">SNE40_020126</name>
</gene>
<accession>A0AAN8GJU9</accession>
<feature type="compositionally biased region" description="Basic and acidic residues" evidence="1">
    <location>
        <begin position="161"/>
        <end position="178"/>
    </location>
</feature>
<feature type="region of interest" description="Disordered" evidence="1">
    <location>
        <begin position="161"/>
        <end position="188"/>
    </location>
</feature>
<feature type="region of interest" description="Disordered" evidence="1">
    <location>
        <begin position="1"/>
        <end position="130"/>
    </location>
</feature>
<keyword evidence="4" id="KW-1185">Reference proteome</keyword>
<dbReference type="EMBL" id="JAZGQO010000015">
    <property type="protein sequence ID" value="KAK6168989.1"/>
    <property type="molecule type" value="Genomic_DNA"/>
</dbReference>
<proteinExistence type="predicted"/>
<dbReference type="Pfam" id="PF10252">
    <property type="entry name" value="PP28"/>
    <property type="match status" value="1"/>
</dbReference>
<feature type="compositionally biased region" description="Basic and acidic residues" evidence="1">
    <location>
        <begin position="105"/>
        <end position="130"/>
    </location>
</feature>
<dbReference type="InterPro" id="IPR039876">
    <property type="entry name" value="HAP28"/>
</dbReference>
<feature type="compositionally biased region" description="Basic and acidic residues" evidence="1">
    <location>
        <begin position="1"/>
        <end position="11"/>
    </location>
</feature>
<reference evidence="3 4" key="1">
    <citation type="submission" date="2024-01" db="EMBL/GenBank/DDBJ databases">
        <title>The genome of the rayed Mediterranean limpet Patella caerulea (Linnaeus, 1758).</title>
        <authorList>
            <person name="Anh-Thu Weber A."/>
            <person name="Halstead-Nussloch G."/>
        </authorList>
    </citation>
    <scope>NUCLEOTIDE SEQUENCE [LARGE SCALE GENOMIC DNA]</scope>
    <source>
        <strain evidence="3">AATW-2023a</strain>
        <tissue evidence="3">Whole specimen</tissue>
    </source>
</reference>
<feature type="compositionally biased region" description="Basic and acidic residues" evidence="1">
    <location>
        <begin position="21"/>
        <end position="46"/>
    </location>
</feature>
<dbReference type="InterPro" id="IPR019380">
    <property type="entry name" value="Casein_kinase_sb_PP28"/>
</dbReference>
<protein>
    <recommendedName>
        <fullName evidence="2">Casein kinase substrate phosphoprotein PP28 domain-containing protein</fullName>
    </recommendedName>
</protein>
<comment type="caution">
    <text evidence="3">The sequence shown here is derived from an EMBL/GenBank/DDBJ whole genome shotgun (WGS) entry which is preliminary data.</text>
</comment>
<evidence type="ECO:0000313" key="4">
    <source>
        <dbReference type="Proteomes" id="UP001347796"/>
    </source>
</evidence>